<organism evidence="1 2">
    <name type="scientific">Flavobacterium ardleyense</name>
    <dbReference type="NCBI Taxonomy" id="2038737"/>
    <lineage>
        <taxon>Bacteria</taxon>
        <taxon>Pseudomonadati</taxon>
        <taxon>Bacteroidota</taxon>
        <taxon>Flavobacteriia</taxon>
        <taxon>Flavobacteriales</taxon>
        <taxon>Flavobacteriaceae</taxon>
        <taxon>Flavobacterium</taxon>
    </lineage>
</organism>
<keyword evidence="2" id="KW-1185">Reference proteome</keyword>
<dbReference type="Proteomes" id="UP001597549">
    <property type="component" value="Unassembled WGS sequence"/>
</dbReference>
<name>A0ABW5Z581_9FLAO</name>
<reference evidence="2" key="1">
    <citation type="journal article" date="2019" name="Int. J. Syst. Evol. Microbiol.">
        <title>The Global Catalogue of Microorganisms (GCM) 10K type strain sequencing project: providing services to taxonomists for standard genome sequencing and annotation.</title>
        <authorList>
            <consortium name="The Broad Institute Genomics Platform"/>
            <consortium name="The Broad Institute Genome Sequencing Center for Infectious Disease"/>
            <person name="Wu L."/>
            <person name="Ma J."/>
        </authorList>
    </citation>
    <scope>NUCLEOTIDE SEQUENCE [LARGE SCALE GENOMIC DNA]</scope>
    <source>
        <strain evidence="2">KCTC 52644</strain>
    </source>
</reference>
<protein>
    <submittedName>
        <fullName evidence="1">Uncharacterized protein</fullName>
    </submittedName>
</protein>
<proteinExistence type="predicted"/>
<sequence length="206" mass="24571">MRLTSDILQVNRQKLLNAFPVDLKQDVEIVADFLIDKNFDIHPKVEQEIILDGQKLIIPGRVYFDIPTDTAGNSLTINQQTILNCIYLRHHNGFVRQQQLEKLIYNVKDYYVIPFVFQLLGEYVMEILEVADKHINDKTINNYLKFFNENPTYRQQTESRMISYWDVYYRRFKYNKLKEYIGRKIFDRIKKSERTTAVCINGELFG</sequence>
<gene>
    <name evidence="1" type="ORF">ACFSX9_03900</name>
</gene>
<evidence type="ECO:0000313" key="2">
    <source>
        <dbReference type="Proteomes" id="UP001597549"/>
    </source>
</evidence>
<dbReference type="RefSeq" id="WP_379804673.1">
    <property type="nucleotide sequence ID" value="NZ_JBHUOL010000007.1"/>
</dbReference>
<comment type="caution">
    <text evidence="1">The sequence shown here is derived from an EMBL/GenBank/DDBJ whole genome shotgun (WGS) entry which is preliminary data.</text>
</comment>
<dbReference type="EMBL" id="JBHUOL010000007">
    <property type="protein sequence ID" value="MFD2907873.1"/>
    <property type="molecule type" value="Genomic_DNA"/>
</dbReference>
<evidence type="ECO:0000313" key="1">
    <source>
        <dbReference type="EMBL" id="MFD2907873.1"/>
    </source>
</evidence>
<accession>A0ABW5Z581</accession>